<dbReference type="Proteomes" id="UP000274131">
    <property type="component" value="Unassembled WGS sequence"/>
</dbReference>
<dbReference type="OrthoDB" id="2333384at2759"/>
<dbReference type="PANTHER" id="PTHR11188">
    <property type="entry name" value="ARRESTIN DOMAIN CONTAINING PROTEIN"/>
    <property type="match status" value="1"/>
</dbReference>
<dbReference type="PANTHER" id="PTHR11188:SF51">
    <property type="entry name" value="ARRESTIN DOMAIN-CONTAINING PROTEIN 15"/>
    <property type="match status" value="1"/>
</dbReference>
<keyword evidence="4" id="KW-1185">Reference proteome</keyword>
<dbReference type="InterPro" id="IPR050357">
    <property type="entry name" value="Arrestin_domain-protein"/>
</dbReference>
<dbReference type="WBParaSite" id="EVEC_0001281101-mRNA-1">
    <property type="protein sequence ID" value="EVEC_0001281101-mRNA-1"/>
    <property type="gene ID" value="EVEC_0001281101"/>
</dbReference>
<dbReference type="InterPro" id="IPR011021">
    <property type="entry name" value="Arrestin-like_N"/>
</dbReference>
<name>A0A0N4VP88_ENTVE</name>
<feature type="domain" description="Arrestin C-terminal-like" evidence="2">
    <location>
        <begin position="164"/>
        <end position="296"/>
    </location>
</feature>
<dbReference type="InterPro" id="IPR014756">
    <property type="entry name" value="Ig_E-set"/>
</dbReference>
<dbReference type="EMBL" id="UXUI01013130">
    <property type="protein sequence ID" value="VDD97232.1"/>
    <property type="molecule type" value="Genomic_DNA"/>
</dbReference>
<dbReference type="AlphaFoldDB" id="A0A0N4VP88"/>
<sequence>MATVAINVVLRDSLIMAGNELYAKILLDTAEVTTFVNEFYADVEGIARTGWINIHTDKIFETGKQYINAHIPLLASGTCLREGRHQFPIRVLIPDYVPSSFESQFGTVRYAIKVILRTRSEQSSVTEVFPFLVTARSFLEDLPGRMLRSYECNDEVDFTCCTFPFGRVFVKILMPRTAFVVGEEIHCSVFIKNSMRKTLKDCCISLIMKTQYEATSRYERLNEKKLLEQIIELVTLGKARRKAFEDQILKLPDTVPPTQQQNKTEPHIIILSYVVKFTAQPGIELELPIVLTAERQRGLPLPIGTIEQNYNDDNLV</sequence>
<dbReference type="SUPFAM" id="SSF81296">
    <property type="entry name" value="E set domains"/>
    <property type="match status" value="2"/>
</dbReference>
<proteinExistence type="inferred from homology"/>
<protein>
    <submittedName>
        <fullName evidence="5">Arrestin_C domain-containing protein</fullName>
    </submittedName>
</protein>
<evidence type="ECO:0000313" key="3">
    <source>
        <dbReference type="EMBL" id="VDD97232.1"/>
    </source>
</evidence>
<comment type="similarity">
    <text evidence="1">Belongs to the arrestin family.</text>
</comment>
<dbReference type="Pfam" id="PF02752">
    <property type="entry name" value="Arrestin_C"/>
    <property type="match status" value="1"/>
</dbReference>
<dbReference type="InterPro" id="IPR011022">
    <property type="entry name" value="Arrestin_C-like"/>
</dbReference>
<accession>A0A0N4VP88</accession>
<evidence type="ECO:0000256" key="1">
    <source>
        <dbReference type="ARBA" id="ARBA00005298"/>
    </source>
</evidence>
<organism evidence="5">
    <name type="scientific">Enterobius vermicularis</name>
    <name type="common">Human pinworm</name>
    <dbReference type="NCBI Taxonomy" id="51028"/>
    <lineage>
        <taxon>Eukaryota</taxon>
        <taxon>Metazoa</taxon>
        <taxon>Ecdysozoa</taxon>
        <taxon>Nematoda</taxon>
        <taxon>Chromadorea</taxon>
        <taxon>Rhabditida</taxon>
        <taxon>Spirurina</taxon>
        <taxon>Oxyuridomorpha</taxon>
        <taxon>Oxyuroidea</taxon>
        <taxon>Oxyuridae</taxon>
        <taxon>Enterobius</taxon>
    </lineage>
</organism>
<reference evidence="5" key="1">
    <citation type="submission" date="2017-02" db="UniProtKB">
        <authorList>
            <consortium name="WormBaseParasite"/>
        </authorList>
    </citation>
    <scope>IDENTIFICATION</scope>
</reference>
<dbReference type="SMART" id="SM01017">
    <property type="entry name" value="Arrestin_C"/>
    <property type="match status" value="1"/>
</dbReference>
<evidence type="ECO:0000313" key="4">
    <source>
        <dbReference type="Proteomes" id="UP000274131"/>
    </source>
</evidence>
<reference evidence="3 4" key="2">
    <citation type="submission" date="2018-10" db="EMBL/GenBank/DDBJ databases">
        <authorList>
            <consortium name="Pathogen Informatics"/>
        </authorList>
    </citation>
    <scope>NUCLEOTIDE SEQUENCE [LARGE SCALE GENOMIC DNA]</scope>
</reference>
<dbReference type="Pfam" id="PF00339">
    <property type="entry name" value="Arrestin_N"/>
    <property type="match status" value="1"/>
</dbReference>
<dbReference type="InterPro" id="IPR014752">
    <property type="entry name" value="Arrestin-like_C"/>
</dbReference>
<gene>
    <name evidence="3" type="ORF">EVEC_LOCUS11983</name>
</gene>
<dbReference type="Gene3D" id="2.60.40.640">
    <property type="match status" value="2"/>
</dbReference>
<dbReference type="GO" id="GO:0015031">
    <property type="term" value="P:protein transport"/>
    <property type="evidence" value="ECO:0007669"/>
    <property type="project" value="TreeGrafter"/>
</dbReference>
<evidence type="ECO:0000313" key="5">
    <source>
        <dbReference type="WBParaSite" id="EVEC_0001281101-mRNA-1"/>
    </source>
</evidence>
<evidence type="ECO:0000259" key="2">
    <source>
        <dbReference type="SMART" id="SM01017"/>
    </source>
</evidence>
<dbReference type="STRING" id="51028.A0A0N4VP88"/>
<dbReference type="GO" id="GO:0005737">
    <property type="term" value="C:cytoplasm"/>
    <property type="evidence" value="ECO:0007669"/>
    <property type="project" value="TreeGrafter"/>
</dbReference>